<accession>B4VS11</accession>
<name>B4VS11_9CYAN</name>
<keyword evidence="2" id="KW-1185">Reference proteome</keyword>
<dbReference type="EMBL" id="DS989850">
    <property type="protein sequence ID" value="EDX75043.1"/>
    <property type="molecule type" value="Genomic_DNA"/>
</dbReference>
<dbReference type="STRING" id="118168.MC7420_2047"/>
<dbReference type="AlphaFoldDB" id="B4VS11"/>
<proteinExistence type="predicted"/>
<dbReference type="RefSeq" id="WP_006101318.1">
    <property type="nucleotide sequence ID" value="NZ_DS989850.1"/>
</dbReference>
<organism evidence="1 2">
    <name type="scientific">Coleofasciculus chthonoplastes PCC 7420</name>
    <dbReference type="NCBI Taxonomy" id="118168"/>
    <lineage>
        <taxon>Bacteria</taxon>
        <taxon>Bacillati</taxon>
        <taxon>Cyanobacteriota</taxon>
        <taxon>Cyanophyceae</taxon>
        <taxon>Coleofasciculales</taxon>
        <taxon>Coleofasciculaceae</taxon>
        <taxon>Coleofasciculus</taxon>
    </lineage>
</organism>
<protein>
    <submittedName>
        <fullName evidence="1">Uncharacterized protein</fullName>
    </submittedName>
</protein>
<gene>
    <name evidence="1" type="ORF">MC7420_2047</name>
</gene>
<dbReference type="Proteomes" id="UP000003835">
    <property type="component" value="Unassembled WGS sequence"/>
</dbReference>
<dbReference type="HOGENOM" id="CLU_2218564_0_0_3"/>
<evidence type="ECO:0000313" key="1">
    <source>
        <dbReference type="EMBL" id="EDX75043.1"/>
    </source>
</evidence>
<reference evidence="1 2" key="1">
    <citation type="submission" date="2008-07" db="EMBL/GenBank/DDBJ databases">
        <authorList>
            <person name="Tandeau de Marsac N."/>
            <person name="Ferriera S."/>
            <person name="Johnson J."/>
            <person name="Kravitz S."/>
            <person name="Beeson K."/>
            <person name="Sutton G."/>
            <person name="Rogers Y.-H."/>
            <person name="Friedman R."/>
            <person name="Frazier M."/>
            <person name="Venter J.C."/>
        </authorList>
    </citation>
    <scope>NUCLEOTIDE SEQUENCE [LARGE SCALE GENOMIC DNA]</scope>
    <source>
        <strain evidence="1 2">PCC 7420</strain>
    </source>
</reference>
<evidence type="ECO:0000313" key="2">
    <source>
        <dbReference type="Proteomes" id="UP000003835"/>
    </source>
</evidence>
<sequence length="106" mass="12165">MPTSQNFSTIQPKFLHKMFLQVGHVRSLRLVVRALALEFVGLTKGNPTYNLFYDFRCVSPLLAWHSYNGGINFTVTLDAHRYGKRAHVCAPLLVIHPIRCVTLRQR</sequence>